<evidence type="ECO:0000313" key="2">
    <source>
        <dbReference type="Proteomes" id="UP000070505"/>
    </source>
</evidence>
<organism evidence="1 2">
    <name type="scientific">Gardnerella vaginalis</name>
    <dbReference type="NCBI Taxonomy" id="2702"/>
    <lineage>
        <taxon>Bacteria</taxon>
        <taxon>Bacillati</taxon>
        <taxon>Actinomycetota</taxon>
        <taxon>Actinomycetes</taxon>
        <taxon>Bifidobacteriales</taxon>
        <taxon>Bifidobacteriaceae</taxon>
        <taxon>Gardnerella</taxon>
    </lineage>
</organism>
<accession>A0A135ZBV8</accession>
<evidence type="ECO:0008006" key="3">
    <source>
        <dbReference type="Google" id="ProtNLM"/>
    </source>
</evidence>
<proteinExistence type="predicted"/>
<dbReference type="PATRIC" id="fig|2702.101.peg.53"/>
<dbReference type="EMBL" id="LSRC01000002">
    <property type="protein sequence ID" value="KXI19194.1"/>
    <property type="molecule type" value="Genomic_DNA"/>
</dbReference>
<reference evidence="1 2" key="1">
    <citation type="submission" date="2016-02" db="EMBL/GenBank/DDBJ databases">
        <authorList>
            <person name="Wen L."/>
            <person name="He K."/>
            <person name="Yang H."/>
        </authorList>
    </citation>
    <scope>NUCLEOTIDE SEQUENCE [LARGE SCALE GENOMIC DNA]</scope>
    <source>
        <strain evidence="1 2">CMW7778B</strain>
    </source>
</reference>
<comment type="caution">
    <text evidence="1">The sequence shown here is derived from an EMBL/GenBank/DDBJ whole genome shotgun (WGS) entry which is preliminary data.</text>
</comment>
<sequence length="229" mass="26143">MYIHKEKPKGGIKMSLEYGLKGSKRKPLIQAIEDLTGLKAVYLKTPSMAYKIGPFTVGKTGTVTSTDAEDLKDLKQILEGDYGIRLPKTQDESTRMLTVEFPKDKLDVTKLRKIIKNKGDLIKKALDMTSLEIEENDETVSFPWLKDVSQDHMDTYMKLILALCKMSLEVKHVNETKHKPVNDKYAFRCFLLRLGFIGDEFKQDRKIMLSRLEGSCAFRNGGERNAVFE</sequence>
<dbReference type="AlphaFoldDB" id="A0A135ZBV8"/>
<name>A0A135ZBV8_GARVA</name>
<dbReference type="Proteomes" id="UP000070505">
    <property type="component" value="Unassembled WGS sequence"/>
</dbReference>
<gene>
    <name evidence="1" type="ORF">HMPREF3230_00053</name>
</gene>
<protein>
    <recommendedName>
        <fullName evidence="3">Virulence protein</fullName>
    </recommendedName>
</protein>
<evidence type="ECO:0000313" key="1">
    <source>
        <dbReference type="EMBL" id="KXI19194.1"/>
    </source>
</evidence>